<sequence>MESIPDVPIDETAVTAPVTAPDINVLPNAPKPEPKPERPEKASSRRSPWVSIKPNGVRGIDGFTDAATNMRRH</sequence>
<reference evidence="2 3" key="1">
    <citation type="submission" date="2017-05" db="EMBL/GenBank/DDBJ databases">
        <title>Genome sequence of Acetobacter pasteurianus subsp. pasteurianus strain SRCM101342.</title>
        <authorList>
            <person name="Cho S.H."/>
        </authorList>
    </citation>
    <scope>NUCLEOTIDE SEQUENCE [LARGE SCALE GENOMIC DNA]</scope>
    <source>
        <strain evidence="2 3">SRCM101342</strain>
        <plasmid evidence="3">pap1342-5</plasmid>
    </source>
</reference>
<feature type="compositionally biased region" description="Basic and acidic residues" evidence="1">
    <location>
        <begin position="32"/>
        <end position="43"/>
    </location>
</feature>
<dbReference type="AlphaFoldDB" id="A0A1Y0YAT1"/>
<keyword evidence="2" id="KW-0614">Plasmid</keyword>
<organism evidence="2 3">
    <name type="scientific">Acetobacter pasteurianus subsp. pasteurianus</name>
    <dbReference type="NCBI Taxonomy" id="481145"/>
    <lineage>
        <taxon>Bacteria</taxon>
        <taxon>Pseudomonadati</taxon>
        <taxon>Pseudomonadota</taxon>
        <taxon>Alphaproteobacteria</taxon>
        <taxon>Acetobacterales</taxon>
        <taxon>Acetobacteraceae</taxon>
        <taxon>Acetobacter</taxon>
    </lineage>
</organism>
<name>A0A1Y0YAT1_ACEPA</name>
<gene>
    <name evidence="2" type="ORF">S1001342_03204</name>
</gene>
<evidence type="ECO:0000256" key="1">
    <source>
        <dbReference type="SAM" id="MobiDB-lite"/>
    </source>
</evidence>
<evidence type="ECO:0000313" key="2">
    <source>
        <dbReference type="EMBL" id="ARW49494.1"/>
    </source>
</evidence>
<proteinExistence type="predicted"/>
<geneLocation type="plasmid" evidence="3">
    <name>pap1342-5</name>
</geneLocation>
<protein>
    <submittedName>
        <fullName evidence="2">Uncharacterized protein</fullName>
    </submittedName>
</protein>
<dbReference type="EMBL" id="CP021514">
    <property type="protein sequence ID" value="ARW49494.1"/>
    <property type="molecule type" value="Genomic_DNA"/>
</dbReference>
<evidence type="ECO:0000313" key="3">
    <source>
        <dbReference type="Proteomes" id="UP000196205"/>
    </source>
</evidence>
<dbReference type="Proteomes" id="UP000196205">
    <property type="component" value="Plasmid pAP1342-5"/>
</dbReference>
<feature type="region of interest" description="Disordered" evidence="1">
    <location>
        <begin position="1"/>
        <end position="73"/>
    </location>
</feature>
<accession>A0A1Y0YAT1</accession>